<dbReference type="Proteomes" id="UP000005234">
    <property type="component" value="Chromosome"/>
</dbReference>
<feature type="domain" description="Sulfatase N-terminal" evidence="7">
    <location>
        <begin position="219"/>
        <end position="482"/>
    </location>
</feature>
<dbReference type="GO" id="GO:0005886">
    <property type="term" value="C:plasma membrane"/>
    <property type="evidence" value="ECO:0007669"/>
    <property type="project" value="UniProtKB-SubCell"/>
</dbReference>
<feature type="transmembrane region" description="Helical" evidence="6">
    <location>
        <begin position="32"/>
        <end position="51"/>
    </location>
</feature>
<accession>H8L0C4</accession>
<gene>
    <name evidence="8" type="ordered locus">Fraau_2830</name>
</gene>
<dbReference type="HOGENOM" id="CLU_023230_0_0_6"/>
<comment type="subcellular location">
    <subcellularLocation>
        <location evidence="1">Cell membrane</location>
        <topology evidence="1">Multi-pass membrane protein</topology>
    </subcellularLocation>
</comment>
<dbReference type="Gene3D" id="3.40.720.10">
    <property type="entry name" value="Alkaline Phosphatase, subunit A"/>
    <property type="match status" value="1"/>
</dbReference>
<reference evidence="8" key="1">
    <citation type="submission" date="2012-02" db="EMBL/GenBank/DDBJ databases">
        <title>The complete genome of Frateuria aurantia DSM 6220.</title>
        <authorList>
            <consortium name="US DOE Joint Genome Institute (JGI-PGF)"/>
            <person name="Lucas S."/>
            <person name="Copeland A."/>
            <person name="Lapidus A."/>
            <person name="Glavina del Rio T."/>
            <person name="Dalin E."/>
            <person name="Tice H."/>
            <person name="Bruce D."/>
            <person name="Goodwin L."/>
            <person name="Pitluck S."/>
            <person name="Peters L."/>
            <person name="Ovchinnikova G."/>
            <person name="Teshima H."/>
            <person name="Kyrpides N."/>
            <person name="Mavromatis K."/>
            <person name="Ivanova N."/>
            <person name="Brettin T."/>
            <person name="Detter J.C."/>
            <person name="Han C."/>
            <person name="Larimer F."/>
            <person name="Land M."/>
            <person name="Hauser L."/>
            <person name="Markowitz V."/>
            <person name="Cheng J.-F."/>
            <person name="Hugenholtz P."/>
            <person name="Woyke T."/>
            <person name="Wu D."/>
            <person name="Brambilla E."/>
            <person name="Klenk H.-P."/>
            <person name="Eisen J.A."/>
        </authorList>
    </citation>
    <scope>NUCLEOTIDE SEQUENCE</scope>
    <source>
        <strain evidence="8">DSM 6220</strain>
    </source>
</reference>
<dbReference type="GO" id="GO:0016740">
    <property type="term" value="F:transferase activity"/>
    <property type="evidence" value="ECO:0007669"/>
    <property type="project" value="UniProtKB-KW"/>
</dbReference>
<dbReference type="RefSeq" id="WP_014404167.1">
    <property type="nucleotide sequence ID" value="NC_017033.1"/>
</dbReference>
<evidence type="ECO:0000256" key="3">
    <source>
        <dbReference type="ARBA" id="ARBA00022692"/>
    </source>
</evidence>
<dbReference type="SUPFAM" id="SSF53649">
    <property type="entry name" value="Alkaline phosphatase-like"/>
    <property type="match status" value="1"/>
</dbReference>
<keyword evidence="3 6" id="KW-0812">Transmembrane</keyword>
<dbReference type="PANTHER" id="PTHR47371:SF3">
    <property type="entry name" value="PHOSPHOGLYCEROL TRANSFERASE I"/>
    <property type="match status" value="1"/>
</dbReference>
<feature type="transmembrane region" description="Helical" evidence="6">
    <location>
        <begin position="58"/>
        <end position="78"/>
    </location>
</feature>
<name>H8L0C4_FRAAD</name>
<dbReference type="CDD" id="cd16015">
    <property type="entry name" value="LTA_synthase"/>
    <property type="match status" value="1"/>
</dbReference>
<evidence type="ECO:0000313" key="9">
    <source>
        <dbReference type="Proteomes" id="UP000005234"/>
    </source>
</evidence>
<keyword evidence="2" id="KW-1003">Cell membrane</keyword>
<sequence>MVLVLLGYLLALLLSFVSDTRARPGSALPWRQPVVGLLLHALATAQIYALLLAATGRIGFSVVLSIAMAALVVFVSNAKVDALQEPLVFSDLFLSRQLIRYPRLYFPFVGGSSWWRTVLVVLILCLGFALDHAQPARFRLDALLALLLVSLLMLPLARCLRLQLEPIPDQLRLGFFASFYAGLLNGLRPATAQQLQHALQHGPFASPPSADMADDTVRPDVILIQSESFFDARRLGPEVNSDLLRHFDRARREAISYGDLSVPAFGANTMRTEFAVLSGLATTAQGYACYYPYAFVRHPVPSLAGWYLDQGYRTCFVHPYHADFFGRDRVMSCLKFQQFIDIKAFSAEDRQGPYVGDRAVTARIMAQLEQAESAGKPAFVMAVTMENHGPLHLEQVSPNESSRYHAFGEGGRLNDLAAYLRHLANADAMIGDLLEYLQRRSRPSVVCFYGDHVPALPDLFARLGKPQSVTDYFIWHSKAAAGPHRRNLNACELGAALVQASASPSSL</sequence>
<evidence type="ECO:0000256" key="4">
    <source>
        <dbReference type="ARBA" id="ARBA00022989"/>
    </source>
</evidence>
<keyword evidence="4 6" id="KW-1133">Transmembrane helix</keyword>
<proteinExistence type="predicted"/>
<dbReference type="eggNOG" id="COG1368">
    <property type="taxonomic scope" value="Bacteria"/>
</dbReference>
<evidence type="ECO:0000313" key="8">
    <source>
        <dbReference type="EMBL" id="AFC87164.1"/>
    </source>
</evidence>
<keyword evidence="5 6" id="KW-0472">Membrane</keyword>
<dbReference type="PANTHER" id="PTHR47371">
    <property type="entry name" value="LIPOTEICHOIC ACID SYNTHASE"/>
    <property type="match status" value="1"/>
</dbReference>
<feature type="transmembrane region" description="Helical" evidence="6">
    <location>
        <begin position="113"/>
        <end position="130"/>
    </location>
</feature>
<dbReference type="Pfam" id="PF00884">
    <property type="entry name" value="Sulfatase"/>
    <property type="match status" value="1"/>
</dbReference>
<dbReference type="InterPro" id="IPR017850">
    <property type="entry name" value="Alkaline_phosphatase_core_sf"/>
</dbReference>
<feature type="transmembrane region" description="Helical" evidence="6">
    <location>
        <begin position="142"/>
        <end position="164"/>
    </location>
</feature>
<evidence type="ECO:0000256" key="5">
    <source>
        <dbReference type="ARBA" id="ARBA00023136"/>
    </source>
</evidence>
<evidence type="ECO:0000256" key="2">
    <source>
        <dbReference type="ARBA" id="ARBA00022475"/>
    </source>
</evidence>
<dbReference type="AlphaFoldDB" id="H8L0C4"/>
<evidence type="ECO:0000256" key="1">
    <source>
        <dbReference type="ARBA" id="ARBA00004651"/>
    </source>
</evidence>
<keyword evidence="8" id="KW-0808">Transferase</keyword>
<dbReference type="KEGG" id="fau:Fraau_2830"/>
<evidence type="ECO:0000259" key="7">
    <source>
        <dbReference type="Pfam" id="PF00884"/>
    </source>
</evidence>
<protein>
    <submittedName>
        <fullName evidence="8">Phosphoglycerol transferase family protein, alkaline phosphatase superfamily</fullName>
    </submittedName>
</protein>
<organism evidence="8 9">
    <name type="scientific">Frateuria aurantia (strain ATCC 33424 / DSM 6220 / KCTC 2777 / LMG 1558 / NBRC 3245 / NCIMB 13370)</name>
    <name type="common">Acetobacter aurantius</name>
    <dbReference type="NCBI Taxonomy" id="767434"/>
    <lineage>
        <taxon>Bacteria</taxon>
        <taxon>Pseudomonadati</taxon>
        <taxon>Pseudomonadota</taxon>
        <taxon>Gammaproteobacteria</taxon>
        <taxon>Lysobacterales</taxon>
        <taxon>Rhodanobacteraceae</taxon>
        <taxon>Frateuria</taxon>
    </lineage>
</organism>
<keyword evidence="9" id="KW-1185">Reference proteome</keyword>
<dbReference type="InterPro" id="IPR050448">
    <property type="entry name" value="OpgB/LTA_synthase_biosynth"/>
</dbReference>
<dbReference type="OrthoDB" id="5363296at2"/>
<dbReference type="STRING" id="767434.Fraau_2830"/>
<dbReference type="InterPro" id="IPR000917">
    <property type="entry name" value="Sulfatase_N"/>
</dbReference>
<dbReference type="EMBL" id="CP003350">
    <property type="protein sequence ID" value="AFC87164.1"/>
    <property type="molecule type" value="Genomic_DNA"/>
</dbReference>
<evidence type="ECO:0000256" key="6">
    <source>
        <dbReference type="SAM" id="Phobius"/>
    </source>
</evidence>